<evidence type="ECO:0000256" key="1">
    <source>
        <dbReference type="ARBA" id="ARBA00001971"/>
    </source>
</evidence>
<evidence type="ECO:0000256" key="3">
    <source>
        <dbReference type="ARBA" id="ARBA00023004"/>
    </source>
</evidence>
<dbReference type="InterPro" id="IPR036396">
    <property type="entry name" value="Cyt_P450_sf"/>
</dbReference>
<evidence type="ECO:0000256" key="2">
    <source>
        <dbReference type="ARBA" id="ARBA00022723"/>
    </source>
</evidence>
<gene>
    <name evidence="7" type="ORF">K402DRAFT_77719</name>
</gene>
<feature type="transmembrane region" description="Helical" evidence="6">
    <location>
        <begin position="34"/>
        <end position="59"/>
    </location>
</feature>
<evidence type="ECO:0000313" key="8">
    <source>
        <dbReference type="Proteomes" id="UP000800041"/>
    </source>
</evidence>
<protein>
    <submittedName>
        <fullName evidence="7">Cytochrome P450</fullName>
    </submittedName>
</protein>
<dbReference type="Pfam" id="PF00067">
    <property type="entry name" value="p450"/>
    <property type="match status" value="2"/>
</dbReference>
<evidence type="ECO:0000256" key="6">
    <source>
        <dbReference type="SAM" id="Phobius"/>
    </source>
</evidence>
<dbReference type="GO" id="GO:0005506">
    <property type="term" value="F:iron ion binding"/>
    <property type="evidence" value="ECO:0007669"/>
    <property type="project" value="InterPro"/>
</dbReference>
<dbReference type="InterPro" id="IPR050121">
    <property type="entry name" value="Cytochrome_P450_monoxygenase"/>
</dbReference>
<dbReference type="PANTHER" id="PTHR24305:SF223">
    <property type="entry name" value="CYTOCHROME P450-DIT2"/>
    <property type="match status" value="1"/>
</dbReference>
<dbReference type="InterPro" id="IPR001128">
    <property type="entry name" value="Cyt_P450"/>
</dbReference>
<keyword evidence="3 4" id="KW-0408">Iron</keyword>
<feature type="compositionally biased region" description="Pro residues" evidence="5">
    <location>
        <begin position="487"/>
        <end position="498"/>
    </location>
</feature>
<accession>A0A6G1HG71</accession>
<proteinExistence type="predicted"/>
<evidence type="ECO:0000313" key="7">
    <source>
        <dbReference type="EMBL" id="KAF1992032.1"/>
    </source>
</evidence>
<dbReference type="EMBL" id="ML977138">
    <property type="protein sequence ID" value="KAF1992032.1"/>
    <property type="molecule type" value="Genomic_DNA"/>
</dbReference>
<keyword evidence="2 4" id="KW-0479">Metal-binding</keyword>
<evidence type="ECO:0000256" key="4">
    <source>
        <dbReference type="PIRSR" id="PIRSR602401-1"/>
    </source>
</evidence>
<reference evidence="7" key="1">
    <citation type="journal article" date="2020" name="Stud. Mycol.">
        <title>101 Dothideomycetes genomes: a test case for predicting lifestyles and emergence of pathogens.</title>
        <authorList>
            <person name="Haridas S."/>
            <person name="Albert R."/>
            <person name="Binder M."/>
            <person name="Bloem J."/>
            <person name="Labutti K."/>
            <person name="Salamov A."/>
            <person name="Andreopoulos B."/>
            <person name="Baker S."/>
            <person name="Barry K."/>
            <person name="Bills G."/>
            <person name="Bluhm B."/>
            <person name="Cannon C."/>
            <person name="Castanera R."/>
            <person name="Culley D."/>
            <person name="Daum C."/>
            <person name="Ezra D."/>
            <person name="Gonzalez J."/>
            <person name="Henrissat B."/>
            <person name="Kuo A."/>
            <person name="Liang C."/>
            <person name="Lipzen A."/>
            <person name="Lutzoni F."/>
            <person name="Magnuson J."/>
            <person name="Mondo S."/>
            <person name="Nolan M."/>
            <person name="Ohm R."/>
            <person name="Pangilinan J."/>
            <person name="Park H.-J."/>
            <person name="Ramirez L."/>
            <person name="Alfaro M."/>
            <person name="Sun H."/>
            <person name="Tritt A."/>
            <person name="Yoshinaga Y."/>
            <person name="Zwiers L.-H."/>
            <person name="Turgeon B."/>
            <person name="Goodwin S."/>
            <person name="Spatafora J."/>
            <person name="Crous P."/>
            <person name="Grigoriev I."/>
        </authorList>
    </citation>
    <scope>NUCLEOTIDE SEQUENCE</scope>
    <source>
        <strain evidence="7">CBS 113979</strain>
    </source>
</reference>
<evidence type="ECO:0000256" key="5">
    <source>
        <dbReference type="SAM" id="MobiDB-lite"/>
    </source>
</evidence>
<keyword evidence="6" id="KW-0472">Membrane</keyword>
<keyword evidence="6" id="KW-0812">Transmembrane</keyword>
<sequence>MNLLSIFTLLFISIISHNFYLLHANIRKARKSGLTYIISPVYPFSRIWLTLSSLVAPLLRKCLPAFVLEPWLSAVEPDSGYVHCYSIYERLGADTYLIVTPGGNVLYNVDADVNAQITSRRNDFPKPIAMYKSLSIYGRNVVATEGHEWRRHRKITAPPFNEKSNKLVWEETLYQTGEMLKAWTKDAPAAGRSTTNVPHDTMRLSLHVISRAGFDVQCQWPSEQEDGEKDKVQRGMDTNLVPEGYTMSYVESMEGVLRDIILIMLVPDWVVRAFGWRWKSVVRAKEAYVQWGKYTRSIYDSKKTAIIESLEKAAQIGSRPSSSHGHDDDLMDAMIIGSGLIPKTPSNPSTLGTGLAESEIMGNSFIFMVAGHETTANTINHAILYLALNPSIQRHLQRDIDAATGGKPPSEWDYDHTLMAFFGSMPAAVMNEVLRLIPPAINIPKSTDPKGPEQPLKVDGKTCAVPPGTYINLAAVNVHRNPKYWPHGPPRTGRPPVHPRSNTTNDLEEFKPERWLRVDAPLSSPALPHQNGHHTKIDSLTSNMEKSPFLTNTNANANSNDDDTSMNIDTAADTAPSLFQPRRGAFIPFSEGYRACLGRRFAQIEVLTAIAVLFATHSVELCVGEFVDEKEVGVWAAEAKEKARSGDRDGYGEGTESVYSVPEEGVKAWERARDAAEKKLRESMRTVITIQMRGVEVGLVWRKRGEEVFGSCG</sequence>
<dbReference type="CDD" id="cd11070">
    <property type="entry name" value="CYP56-like"/>
    <property type="match status" value="1"/>
</dbReference>
<name>A0A6G1HG71_9PEZI</name>
<dbReference type="GO" id="GO:0020037">
    <property type="term" value="F:heme binding"/>
    <property type="evidence" value="ECO:0007669"/>
    <property type="project" value="InterPro"/>
</dbReference>
<dbReference type="PANTHER" id="PTHR24305">
    <property type="entry name" value="CYTOCHROME P450"/>
    <property type="match status" value="1"/>
</dbReference>
<dbReference type="SUPFAM" id="SSF48264">
    <property type="entry name" value="Cytochrome P450"/>
    <property type="match status" value="1"/>
</dbReference>
<organism evidence="7 8">
    <name type="scientific">Aulographum hederae CBS 113979</name>
    <dbReference type="NCBI Taxonomy" id="1176131"/>
    <lineage>
        <taxon>Eukaryota</taxon>
        <taxon>Fungi</taxon>
        <taxon>Dikarya</taxon>
        <taxon>Ascomycota</taxon>
        <taxon>Pezizomycotina</taxon>
        <taxon>Dothideomycetes</taxon>
        <taxon>Pleosporomycetidae</taxon>
        <taxon>Aulographales</taxon>
        <taxon>Aulographaceae</taxon>
    </lineage>
</organism>
<feature type="binding site" description="axial binding residue" evidence="4">
    <location>
        <position position="596"/>
    </location>
    <ligand>
        <name>heme</name>
        <dbReference type="ChEBI" id="CHEBI:30413"/>
    </ligand>
    <ligandPart>
        <name>Fe</name>
        <dbReference type="ChEBI" id="CHEBI:18248"/>
    </ligandPart>
</feature>
<dbReference type="GO" id="GO:0016705">
    <property type="term" value="F:oxidoreductase activity, acting on paired donors, with incorporation or reduction of molecular oxygen"/>
    <property type="evidence" value="ECO:0007669"/>
    <property type="project" value="InterPro"/>
</dbReference>
<keyword evidence="4" id="KW-0349">Heme</keyword>
<dbReference type="InterPro" id="IPR017972">
    <property type="entry name" value="Cyt_P450_CS"/>
</dbReference>
<dbReference type="Proteomes" id="UP000800041">
    <property type="component" value="Unassembled WGS sequence"/>
</dbReference>
<dbReference type="OrthoDB" id="1470350at2759"/>
<dbReference type="PRINTS" id="PR00463">
    <property type="entry name" value="EP450I"/>
</dbReference>
<dbReference type="Gene3D" id="1.10.630.10">
    <property type="entry name" value="Cytochrome P450"/>
    <property type="match status" value="1"/>
</dbReference>
<feature type="region of interest" description="Disordered" evidence="5">
    <location>
        <begin position="486"/>
        <end position="505"/>
    </location>
</feature>
<dbReference type="GO" id="GO:0004497">
    <property type="term" value="F:monooxygenase activity"/>
    <property type="evidence" value="ECO:0007669"/>
    <property type="project" value="InterPro"/>
</dbReference>
<keyword evidence="8" id="KW-1185">Reference proteome</keyword>
<dbReference type="AlphaFoldDB" id="A0A6G1HG71"/>
<dbReference type="PRINTS" id="PR00385">
    <property type="entry name" value="P450"/>
</dbReference>
<dbReference type="InterPro" id="IPR002401">
    <property type="entry name" value="Cyt_P450_E_grp-I"/>
</dbReference>
<comment type="cofactor">
    <cofactor evidence="1 4">
        <name>heme</name>
        <dbReference type="ChEBI" id="CHEBI:30413"/>
    </cofactor>
</comment>
<keyword evidence="6" id="KW-1133">Transmembrane helix</keyword>
<feature type="transmembrane region" description="Helical" evidence="6">
    <location>
        <begin position="6"/>
        <end position="22"/>
    </location>
</feature>
<dbReference type="PROSITE" id="PS00086">
    <property type="entry name" value="CYTOCHROME_P450"/>
    <property type="match status" value="1"/>
</dbReference>